<dbReference type="InterPro" id="IPR001633">
    <property type="entry name" value="EAL_dom"/>
</dbReference>
<accession>A0A2T4N8A5</accession>
<dbReference type="Pfam" id="PF00563">
    <property type="entry name" value="EAL"/>
    <property type="match status" value="1"/>
</dbReference>
<evidence type="ECO:0000256" key="1">
    <source>
        <dbReference type="SAM" id="Phobius"/>
    </source>
</evidence>
<dbReference type="PANTHER" id="PTHR33121">
    <property type="entry name" value="CYCLIC DI-GMP PHOSPHODIESTERASE PDEF"/>
    <property type="match status" value="1"/>
</dbReference>
<keyword evidence="1" id="KW-1133">Transmembrane helix</keyword>
<dbReference type="Proteomes" id="UP000241986">
    <property type="component" value="Unassembled WGS sequence"/>
</dbReference>
<dbReference type="InterPro" id="IPR035919">
    <property type="entry name" value="EAL_sf"/>
</dbReference>
<dbReference type="RefSeq" id="WP_107682239.1">
    <property type="nucleotide sequence ID" value="NZ_CAWQMO010000023.1"/>
</dbReference>
<feature type="domain" description="EAL" evidence="2">
    <location>
        <begin position="255"/>
        <end position="501"/>
    </location>
</feature>
<reference evidence="3 4" key="1">
    <citation type="submission" date="2018-03" db="EMBL/GenBank/DDBJ databases">
        <title>Aeromonas veronii whole genome sequencing and analysis.</title>
        <authorList>
            <person name="Xie H."/>
            <person name="Liu T."/>
            <person name="Wang K."/>
        </authorList>
    </citation>
    <scope>NUCLEOTIDE SEQUENCE [LARGE SCALE GENOMIC DNA]</scope>
    <source>
        <strain evidence="3 4">XH.VA.1</strain>
    </source>
</reference>
<dbReference type="InterPro" id="IPR050706">
    <property type="entry name" value="Cyclic-di-GMP_PDE-like"/>
</dbReference>
<protein>
    <submittedName>
        <fullName evidence="3">Diguanylate phosphodiesterase</fullName>
    </submittedName>
</protein>
<dbReference type="SUPFAM" id="SSF141868">
    <property type="entry name" value="EAL domain-like"/>
    <property type="match status" value="1"/>
</dbReference>
<dbReference type="CDD" id="cd01948">
    <property type="entry name" value="EAL"/>
    <property type="match status" value="1"/>
</dbReference>
<comment type="caution">
    <text evidence="3">The sequence shown here is derived from an EMBL/GenBank/DDBJ whole genome shotgun (WGS) entry which is preliminary data.</text>
</comment>
<organism evidence="3 4">
    <name type="scientific">Aeromonas veronii</name>
    <dbReference type="NCBI Taxonomy" id="654"/>
    <lineage>
        <taxon>Bacteria</taxon>
        <taxon>Pseudomonadati</taxon>
        <taxon>Pseudomonadota</taxon>
        <taxon>Gammaproteobacteria</taxon>
        <taxon>Aeromonadales</taxon>
        <taxon>Aeromonadaceae</taxon>
        <taxon>Aeromonas</taxon>
    </lineage>
</organism>
<dbReference type="EMBL" id="PZKL01000003">
    <property type="protein sequence ID" value="PTH83006.1"/>
    <property type="molecule type" value="Genomic_DNA"/>
</dbReference>
<evidence type="ECO:0000259" key="2">
    <source>
        <dbReference type="PROSITE" id="PS50883"/>
    </source>
</evidence>
<dbReference type="PROSITE" id="PS50883">
    <property type="entry name" value="EAL"/>
    <property type="match status" value="1"/>
</dbReference>
<evidence type="ECO:0000313" key="3">
    <source>
        <dbReference type="EMBL" id="PTH83006.1"/>
    </source>
</evidence>
<evidence type="ECO:0000313" key="4">
    <source>
        <dbReference type="Proteomes" id="UP000241986"/>
    </source>
</evidence>
<keyword evidence="1" id="KW-0812">Transmembrane</keyword>
<dbReference type="AlphaFoldDB" id="A0A2T4N8A5"/>
<gene>
    <name evidence="3" type="ORF">DAA48_00905</name>
</gene>
<sequence length="508" mass="57899">MRKSPVWIALLLFVLPVVGSQFLGLWFAKPMAFHLLEEKVAELKGAMAVRHRELDAAINKQLAQFEFNCGAKDMELLRDPRFYSAHIRLQGLELASGNSCSSLGVEIPLIKELQNSGQKFGKLGITATVAKYNTEQELVAFYRSGDNLAYWVLDNSWSHDLLQHPCSHCFYLEFSRQDTDASTVHFPRGDQEIKQEESNISLSFFDPNELTKQTVWAGKALEQYAHDQLNHYGLWFGIALGALLSVTYWLLRSYRRSLKGLLQTGLIRKEFIPLYQPIVDARTHQVVGFEALLRWQRGSELIPPGTFIEYAEEQGLILPMTEQLLEQVITDLPQLAPEQWVSVNLVAAHIEQPLLRTLLAHSQNPSPTRLTFELTERKPILDIKAATEEITLLQQMGYHFKLDDFGTGYGGFAYLQSLGIRQIKIDKMFVDTIGTNDLKRSVLDAIIVFGRESGMEMIAEGVESQLQVDYLSQHGVYLIQGYFFGKPMPLKILTHWQREWQLQHQKAS</sequence>
<dbReference type="Gene3D" id="3.20.20.450">
    <property type="entry name" value="EAL domain"/>
    <property type="match status" value="1"/>
</dbReference>
<feature type="transmembrane region" description="Helical" evidence="1">
    <location>
        <begin position="232"/>
        <end position="251"/>
    </location>
</feature>
<dbReference type="SMART" id="SM00052">
    <property type="entry name" value="EAL"/>
    <property type="match status" value="1"/>
</dbReference>
<name>A0A2T4N8A5_AERVE</name>
<keyword evidence="1" id="KW-0472">Membrane</keyword>
<dbReference type="PANTHER" id="PTHR33121:SF56">
    <property type="entry name" value="SIGNALLING PROTEIN WITH EAL AND C2 DOMAINS"/>
    <property type="match status" value="1"/>
</dbReference>
<proteinExistence type="predicted"/>
<dbReference type="GO" id="GO:0071111">
    <property type="term" value="F:cyclic-guanylate-specific phosphodiesterase activity"/>
    <property type="evidence" value="ECO:0007669"/>
    <property type="project" value="InterPro"/>
</dbReference>